<name>A0A086Y2V2_9RHOB</name>
<dbReference type="SUPFAM" id="SSF50956">
    <property type="entry name" value="Thermostable phytase (3-phytase)"/>
    <property type="match status" value="1"/>
</dbReference>
<keyword evidence="4" id="KW-0812">Transmembrane</keyword>
<keyword evidence="4" id="KW-1133">Transmembrane helix</keyword>
<keyword evidence="6" id="KW-1185">Reference proteome</keyword>
<evidence type="ECO:0000256" key="1">
    <source>
        <dbReference type="ARBA" id="ARBA00004236"/>
    </source>
</evidence>
<keyword evidence="5" id="KW-0238">DNA-binding</keyword>
<dbReference type="eggNOG" id="COG3204">
    <property type="taxonomic scope" value="Bacteria"/>
</dbReference>
<keyword evidence="2" id="KW-1003">Cell membrane</keyword>
<reference evidence="5 6" key="1">
    <citation type="submission" date="2014-03" db="EMBL/GenBank/DDBJ databases">
        <title>Genome of Haematobacter massiliensis CCUG 47968.</title>
        <authorList>
            <person name="Wang D."/>
            <person name="Wang G."/>
        </authorList>
    </citation>
    <scope>NUCLEOTIDE SEQUENCE [LARGE SCALE GENOMIC DNA]</scope>
    <source>
        <strain evidence="5 6">CCUG 47968</strain>
    </source>
</reference>
<evidence type="ECO:0000256" key="3">
    <source>
        <dbReference type="ARBA" id="ARBA00023136"/>
    </source>
</evidence>
<organism evidence="5 6">
    <name type="scientific">Haematobacter massiliensis</name>
    <dbReference type="NCBI Taxonomy" id="195105"/>
    <lineage>
        <taxon>Bacteria</taxon>
        <taxon>Pseudomonadati</taxon>
        <taxon>Pseudomonadota</taxon>
        <taxon>Alphaproteobacteria</taxon>
        <taxon>Rhodobacterales</taxon>
        <taxon>Paracoccaceae</taxon>
        <taxon>Haematobacter</taxon>
    </lineage>
</organism>
<dbReference type="Proteomes" id="UP000028826">
    <property type="component" value="Unassembled WGS sequence"/>
</dbReference>
<sequence>MTDHSYLYPRASLQWPGKRAIRAAAFITLLAFLGASGWLWMSGLAGAAFQLLDQRGTKEPEASLWLADYRAAVQGAPVAGVRDNLSGLTFNAETMTLFGVINRPAELVELSLTGELLRRIPLEGIADPEGIAYIEGTLFALAEEGRQRIVLFDLPVGATELDLSGTAGTVLNLGLFGNMGIEGLDWDAVNRRLLVTQEMLPVRVLEITGLERAAAGEPLAVDIREWKPGHSLGHAVGDLSSITQDRETGNLLLLSEMTGTLSEYRPDGTPVSVMPLWQGWHGLTETIPQAEGVAVGPEGEIYIVSEPNLFYRFDRNARPTQIATGEK</sequence>
<gene>
    <name evidence="5" type="ORF">CN97_17810</name>
</gene>
<dbReference type="Pfam" id="PF06977">
    <property type="entry name" value="SdiA-regulated"/>
    <property type="match status" value="1"/>
</dbReference>
<dbReference type="GO" id="GO:0005886">
    <property type="term" value="C:plasma membrane"/>
    <property type="evidence" value="ECO:0007669"/>
    <property type="project" value="UniProtKB-SubCell"/>
</dbReference>
<accession>A0A086Y2V2</accession>
<proteinExistence type="predicted"/>
<protein>
    <submittedName>
        <fullName evidence="5">DNA-binding protein</fullName>
    </submittedName>
</protein>
<dbReference type="CDD" id="cd09971">
    <property type="entry name" value="SdiA-regulated"/>
    <property type="match status" value="1"/>
</dbReference>
<dbReference type="EMBL" id="JGYG01000007">
    <property type="protein sequence ID" value="KFI28602.1"/>
    <property type="molecule type" value="Genomic_DNA"/>
</dbReference>
<evidence type="ECO:0000313" key="6">
    <source>
        <dbReference type="Proteomes" id="UP000028826"/>
    </source>
</evidence>
<keyword evidence="3 4" id="KW-0472">Membrane</keyword>
<dbReference type="GO" id="GO:0003677">
    <property type="term" value="F:DNA binding"/>
    <property type="evidence" value="ECO:0007669"/>
    <property type="project" value="UniProtKB-KW"/>
</dbReference>
<dbReference type="AlphaFoldDB" id="A0A086Y2V2"/>
<comment type="subcellular location">
    <subcellularLocation>
        <location evidence="1">Cell membrane</location>
    </subcellularLocation>
</comment>
<evidence type="ECO:0000313" key="5">
    <source>
        <dbReference type="EMBL" id="KFI28602.1"/>
    </source>
</evidence>
<comment type="caution">
    <text evidence="5">The sequence shown here is derived from an EMBL/GenBank/DDBJ whole genome shotgun (WGS) entry which is preliminary data.</text>
</comment>
<dbReference type="RefSeq" id="WP_051911187.1">
    <property type="nucleotide sequence ID" value="NZ_CP035513.1"/>
</dbReference>
<feature type="transmembrane region" description="Helical" evidence="4">
    <location>
        <begin position="20"/>
        <end position="41"/>
    </location>
</feature>
<evidence type="ECO:0000256" key="2">
    <source>
        <dbReference type="ARBA" id="ARBA00022475"/>
    </source>
</evidence>
<dbReference type="InterPro" id="IPR009722">
    <property type="entry name" value="YjiK/CarP"/>
</dbReference>
<evidence type="ECO:0000256" key="4">
    <source>
        <dbReference type="SAM" id="Phobius"/>
    </source>
</evidence>